<dbReference type="GO" id="GO:0140662">
    <property type="term" value="F:ATP-dependent protein folding chaperone"/>
    <property type="evidence" value="ECO:0007669"/>
    <property type="project" value="InterPro"/>
</dbReference>
<dbReference type="PATRIC" id="fig|1503183.3.peg.175"/>
<dbReference type="Pfam" id="PF00012">
    <property type="entry name" value="HSP70"/>
    <property type="match status" value="1"/>
</dbReference>
<dbReference type="Gene3D" id="3.30.420.40">
    <property type="match status" value="1"/>
</dbReference>
<evidence type="ECO:0000256" key="2">
    <source>
        <dbReference type="ARBA" id="ARBA00022840"/>
    </source>
</evidence>
<dbReference type="AlphaFoldDB" id="A0A087S429"/>
<keyword evidence="2" id="KW-0067">ATP-binding</keyword>
<name>A0A087S429_9ARCH</name>
<evidence type="ECO:0000256" key="1">
    <source>
        <dbReference type="ARBA" id="ARBA00022741"/>
    </source>
</evidence>
<evidence type="ECO:0000313" key="4">
    <source>
        <dbReference type="Proteomes" id="UP000029383"/>
    </source>
</evidence>
<keyword evidence="1" id="KW-0547">Nucleotide-binding</keyword>
<reference evidence="3 4" key="1">
    <citation type="submission" date="2014-06" db="EMBL/GenBank/DDBJ databases">
        <authorList>
            <person name="Ngugi D.K."/>
            <person name="Blom J."/>
            <person name="Alam I."/>
            <person name="Rashid M."/>
            <person name="Baalawi W."/>
            <person name="Zhang G."/>
            <person name="Hikmawan T."/>
            <person name="Guan Y."/>
            <person name="Antunes A."/>
            <person name="Siam R."/>
            <person name="El-Dorry H."/>
            <person name="Bajic V."/>
            <person name="Stingl U."/>
        </authorList>
    </citation>
    <scope>NUCLEOTIDE SEQUENCE [LARGE SCALE GENOMIC DNA]</scope>
    <source>
        <strain evidence="3">SCGC RSA3</strain>
    </source>
</reference>
<dbReference type="SUPFAM" id="SSF53067">
    <property type="entry name" value="Actin-like ATPase domain"/>
    <property type="match status" value="1"/>
</dbReference>
<dbReference type="InterPro" id="IPR013126">
    <property type="entry name" value="Hsp_70_fam"/>
</dbReference>
<dbReference type="GO" id="GO:0005524">
    <property type="term" value="F:ATP binding"/>
    <property type="evidence" value="ECO:0007669"/>
    <property type="project" value="UniProtKB-KW"/>
</dbReference>
<sequence>MENQQLFLQVAFSKEGELLVGEPARRQAVTNPDNTIIAAKRKMGSDYTFKIQDKEYKPQQISSLPLKFKIKNTNLNKFLHLFYKK</sequence>
<evidence type="ECO:0000313" key="3">
    <source>
        <dbReference type="EMBL" id="KFM20483.1"/>
    </source>
</evidence>
<protein>
    <submittedName>
        <fullName evidence="3">Chaperone protein DnaK</fullName>
    </submittedName>
</protein>
<dbReference type="InterPro" id="IPR043129">
    <property type="entry name" value="ATPase_NBD"/>
</dbReference>
<dbReference type="EMBL" id="JOTD01000022">
    <property type="protein sequence ID" value="KFM20483.1"/>
    <property type="molecule type" value="Genomic_DNA"/>
</dbReference>
<gene>
    <name evidence="3" type="ORF">SCCGRSA3_00208</name>
</gene>
<accession>A0A087S429</accession>
<organism evidence="3 4">
    <name type="scientific">Marine Group I thaumarchaeote SCGC RSA3</name>
    <dbReference type="NCBI Taxonomy" id="1503183"/>
    <lineage>
        <taxon>Archaea</taxon>
        <taxon>Nitrososphaerota</taxon>
        <taxon>Marine Group I</taxon>
    </lineage>
</organism>
<proteinExistence type="predicted"/>
<keyword evidence="4" id="KW-1185">Reference proteome</keyword>
<comment type="caution">
    <text evidence="3">The sequence shown here is derived from an EMBL/GenBank/DDBJ whole genome shotgun (WGS) entry which is preliminary data.</text>
</comment>
<dbReference type="Proteomes" id="UP000029383">
    <property type="component" value="Unassembled WGS sequence"/>
</dbReference>